<proteinExistence type="predicted"/>
<gene>
    <name evidence="1" type="ORF">BN2475_710059</name>
</gene>
<evidence type="ECO:0000313" key="2">
    <source>
        <dbReference type="Proteomes" id="UP000187012"/>
    </source>
</evidence>
<sequence length="68" mass="7773">MIRNVVGERRSYRIWAEEKSRIVISSIPDGQFLARQSNDRVKMTGFAILKNRSTGILRLLIVQAPSQT</sequence>
<organism evidence="1 2">
    <name type="scientific">Paraburkholderia ribeironis</name>
    <dbReference type="NCBI Taxonomy" id="1247936"/>
    <lineage>
        <taxon>Bacteria</taxon>
        <taxon>Pseudomonadati</taxon>
        <taxon>Pseudomonadota</taxon>
        <taxon>Betaproteobacteria</taxon>
        <taxon>Burkholderiales</taxon>
        <taxon>Burkholderiaceae</taxon>
        <taxon>Paraburkholderia</taxon>
    </lineage>
</organism>
<evidence type="ECO:0000313" key="1">
    <source>
        <dbReference type="EMBL" id="SIT47109.1"/>
    </source>
</evidence>
<dbReference type="EMBL" id="CYGX02000071">
    <property type="protein sequence ID" value="SIT47109.1"/>
    <property type="molecule type" value="Genomic_DNA"/>
</dbReference>
<accession>A0A1N7SI73</accession>
<keyword evidence="2" id="KW-1185">Reference proteome</keyword>
<name>A0A1N7SI73_9BURK</name>
<protein>
    <submittedName>
        <fullName evidence="1">Uncharacterized protein</fullName>
    </submittedName>
</protein>
<reference evidence="1 2" key="1">
    <citation type="submission" date="2016-12" db="EMBL/GenBank/DDBJ databases">
        <authorList>
            <person name="Song W.-J."/>
            <person name="Kurnit D.M."/>
        </authorList>
    </citation>
    <scope>NUCLEOTIDE SEQUENCE [LARGE SCALE GENOMIC DNA]</scope>
    <source>
        <strain evidence="1 2">STM7296</strain>
    </source>
</reference>
<dbReference type="Proteomes" id="UP000187012">
    <property type="component" value="Unassembled WGS sequence"/>
</dbReference>
<dbReference type="AlphaFoldDB" id="A0A1N7SI73"/>